<organism evidence="2">
    <name type="scientific">Dermatophagoides farinae</name>
    <name type="common">American house dust mite</name>
    <dbReference type="NCBI Taxonomy" id="6954"/>
    <lineage>
        <taxon>Eukaryota</taxon>
        <taxon>Metazoa</taxon>
        <taxon>Ecdysozoa</taxon>
        <taxon>Arthropoda</taxon>
        <taxon>Chelicerata</taxon>
        <taxon>Arachnida</taxon>
        <taxon>Acari</taxon>
        <taxon>Acariformes</taxon>
        <taxon>Sarcoptiformes</taxon>
        <taxon>Astigmata</taxon>
        <taxon>Psoroptidia</taxon>
        <taxon>Analgoidea</taxon>
        <taxon>Pyroglyphidae</taxon>
        <taxon>Dermatophagoidinae</taxon>
        <taxon>Dermatophagoides</taxon>
    </lineage>
</organism>
<proteinExistence type="predicted"/>
<sequence>MNPSTLLYSLILCLAIILAITNIVSMTPHYYAGTGIGAGYWALPYGKGLRYNLWGRGRGILRQILGNYGGFYG</sequence>
<gene>
    <name evidence="2" type="ORF">HUG17_2254</name>
</gene>
<evidence type="ECO:0000313" key="2">
    <source>
        <dbReference type="EMBL" id="KAH7646716.1"/>
    </source>
</evidence>
<dbReference type="AlphaFoldDB" id="A0A9D4SM94"/>
<dbReference type="EMBL" id="SDOV01000001">
    <property type="protein sequence ID" value="KAH7646716.1"/>
    <property type="molecule type" value="Genomic_DNA"/>
</dbReference>
<keyword evidence="1" id="KW-1133">Transmembrane helix</keyword>
<comment type="caution">
    <text evidence="2">The sequence shown here is derived from an EMBL/GenBank/DDBJ whole genome shotgun (WGS) entry which is preliminary data.</text>
</comment>
<accession>A0A9D4SM94</accession>
<evidence type="ECO:0000256" key="1">
    <source>
        <dbReference type="SAM" id="Phobius"/>
    </source>
</evidence>
<reference evidence="2" key="2">
    <citation type="journal article" date="2021" name="World Allergy Organ. J.">
        <title>Chromosome-level assembly of Dermatophagoides farinae genome and transcriptome reveals two novel allergens Der f 37 and Der f 39.</title>
        <authorList>
            <person name="Chen J."/>
            <person name="Cai Z."/>
            <person name="Fan D."/>
            <person name="Hu J."/>
            <person name="Hou Y."/>
            <person name="He Y."/>
            <person name="Zhang Z."/>
            <person name="Zhao Z."/>
            <person name="Gao P."/>
            <person name="Hu W."/>
            <person name="Sun J."/>
            <person name="Li J."/>
            <person name="Ji K."/>
        </authorList>
    </citation>
    <scope>NUCLEOTIDE SEQUENCE</scope>
    <source>
        <strain evidence="2">JKM2019</strain>
    </source>
</reference>
<feature type="transmembrane region" description="Helical" evidence="1">
    <location>
        <begin position="6"/>
        <end position="24"/>
    </location>
</feature>
<keyword evidence="1" id="KW-0472">Membrane</keyword>
<dbReference type="Proteomes" id="UP000828236">
    <property type="component" value="Unassembled WGS sequence"/>
</dbReference>
<protein>
    <submittedName>
        <fullName evidence="2">Uncharacterized protein</fullName>
    </submittedName>
</protein>
<reference evidence="2" key="1">
    <citation type="submission" date="2020-06" db="EMBL/GenBank/DDBJ databases">
        <authorList>
            <person name="Ji K."/>
            <person name="Li J."/>
        </authorList>
    </citation>
    <scope>NUCLEOTIDE SEQUENCE</scope>
    <source>
        <strain evidence="2">JKM2019</strain>
        <tissue evidence="2">Whole body</tissue>
    </source>
</reference>
<keyword evidence="1" id="KW-0812">Transmembrane</keyword>
<name>A0A9D4SM94_DERFA</name>